<evidence type="ECO:0000313" key="3">
    <source>
        <dbReference type="Proteomes" id="UP000009046"/>
    </source>
</evidence>
<gene>
    <name evidence="2" type="primary">8233685</name>
    <name evidence="1" type="ORF">Phum_PHUM009070</name>
</gene>
<accession>E0V9D0</accession>
<dbReference type="CTD" id="8233685"/>
<dbReference type="HOGENOM" id="CLU_2725230_0_0_1"/>
<evidence type="ECO:0000313" key="2">
    <source>
        <dbReference type="EnsemblMetazoa" id="PHUM009070-PA"/>
    </source>
</evidence>
<dbReference type="RefSeq" id="XP_002422724.1">
    <property type="nucleotide sequence ID" value="XM_002422679.1"/>
</dbReference>
<reference evidence="2" key="3">
    <citation type="submission" date="2020-05" db="UniProtKB">
        <authorList>
            <consortium name="EnsemblMetazoa"/>
        </authorList>
    </citation>
    <scope>IDENTIFICATION</scope>
    <source>
        <strain evidence="2">USDA</strain>
    </source>
</reference>
<dbReference type="EMBL" id="DS234991">
    <property type="protein sequence ID" value="EEB09986.1"/>
    <property type="molecule type" value="Genomic_DNA"/>
</dbReference>
<dbReference type="KEGG" id="phu:Phum_PHUM009070"/>
<evidence type="ECO:0000313" key="1">
    <source>
        <dbReference type="EMBL" id="EEB09986.1"/>
    </source>
</evidence>
<dbReference type="EnsemblMetazoa" id="PHUM009070-RA">
    <property type="protein sequence ID" value="PHUM009070-PA"/>
    <property type="gene ID" value="PHUM009070"/>
</dbReference>
<proteinExistence type="predicted"/>
<dbReference type="Proteomes" id="UP000009046">
    <property type="component" value="Unassembled WGS sequence"/>
</dbReference>
<dbReference type="EMBL" id="AAZO01000107">
    <property type="status" value="NOT_ANNOTATED_CDS"/>
    <property type="molecule type" value="Genomic_DNA"/>
</dbReference>
<dbReference type="GeneID" id="8233685"/>
<organism>
    <name type="scientific">Pediculus humanus subsp. corporis</name>
    <name type="common">Body louse</name>
    <dbReference type="NCBI Taxonomy" id="121224"/>
    <lineage>
        <taxon>Eukaryota</taxon>
        <taxon>Metazoa</taxon>
        <taxon>Ecdysozoa</taxon>
        <taxon>Arthropoda</taxon>
        <taxon>Hexapoda</taxon>
        <taxon>Insecta</taxon>
        <taxon>Pterygota</taxon>
        <taxon>Neoptera</taxon>
        <taxon>Paraneoptera</taxon>
        <taxon>Psocodea</taxon>
        <taxon>Troctomorpha</taxon>
        <taxon>Phthiraptera</taxon>
        <taxon>Anoplura</taxon>
        <taxon>Pediculidae</taxon>
        <taxon>Pediculus</taxon>
    </lineage>
</organism>
<dbReference type="AlphaFoldDB" id="E0V9D0"/>
<dbReference type="InParanoid" id="E0V9D0"/>
<name>E0V9D0_PEDHC</name>
<sequence length="72" mass="8693">MAPSNRWQYCNKLSPFCERGSNSTVILVFNWTLPNRKLMFFYLYSAWETIKIASRIPWHIIKYYIVLESELN</sequence>
<dbReference type="VEuPathDB" id="VectorBase:PHUM009070"/>
<reference evidence="1" key="2">
    <citation type="submission" date="2007-04" db="EMBL/GenBank/DDBJ databases">
        <title>The genome of the human body louse.</title>
        <authorList>
            <consortium name="The Human Body Louse Genome Consortium"/>
            <person name="Kirkness E."/>
            <person name="Walenz B."/>
            <person name="Hass B."/>
            <person name="Bruggner R."/>
            <person name="Strausberg R."/>
        </authorList>
    </citation>
    <scope>NUCLEOTIDE SEQUENCE</scope>
    <source>
        <strain evidence="1">USDA</strain>
    </source>
</reference>
<reference evidence="1" key="1">
    <citation type="submission" date="2007-04" db="EMBL/GenBank/DDBJ databases">
        <title>Annotation of Pediculus humanus corporis strain USDA.</title>
        <authorList>
            <person name="Kirkness E."/>
            <person name="Hannick L."/>
            <person name="Hass B."/>
            <person name="Bruggner R."/>
            <person name="Lawson D."/>
            <person name="Bidwell S."/>
            <person name="Joardar V."/>
            <person name="Caler E."/>
            <person name="Walenz B."/>
            <person name="Inman J."/>
            <person name="Schobel S."/>
            <person name="Galinsky K."/>
            <person name="Amedeo P."/>
            <person name="Strausberg R."/>
        </authorList>
    </citation>
    <scope>NUCLEOTIDE SEQUENCE</scope>
    <source>
        <strain evidence="1">USDA</strain>
    </source>
</reference>
<protein>
    <submittedName>
        <fullName evidence="1 2">Uncharacterized protein</fullName>
    </submittedName>
</protein>
<keyword evidence="3" id="KW-1185">Reference proteome</keyword>